<dbReference type="CDD" id="cd03262">
    <property type="entry name" value="ABC_HisP_GlnQ"/>
    <property type="match status" value="1"/>
</dbReference>
<dbReference type="EC" id="7.4.2.1" evidence="7"/>
<dbReference type="PANTHER" id="PTHR43166">
    <property type="entry name" value="AMINO ACID IMPORT ATP-BINDING PROTEIN"/>
    <property type="match status" value="1"/>
</dbReference>
<dbReference type="EMBL" id="NGFP01000011">
    <property type="protein sequence ID" value="OUC99112.1"/>
    <property type="molecule type" value="Genomic_DNA"/>
</dbReference>
<evidence type="ECO:0000256" key="5">
    <source>
        <dbReference type="ARBA" id="ARBA00022840"/>
    </source>
</evidence>
<dbReference type="AlphaFoldDB" id="A0A243RVB0"/>
<dbReference type="InterPro" id="IPR003593">
    <property type="entry name" value="AAA+_ATPase"/>
</dbReference>
<accession>A0A243RVB0</accession>
<dbReference type="SUPFAM" id="SSF52540">
    <property type="entry name" value="P-loop containing nucleoside triphosphate hydrolases"/>
    <property type="match status" value="1"/>
</dbReference>
<dbReference type="InterPro" id="IPR003439">
    <property type="entry name" value="ABC_transporter-like_ATP-bd"/>
</dbReference>
<organism evidence="10 11">
    <name type="scientific">Streptosporangium minutum</name>
    <dbReference type="NCBI Taxonomy" id="569862"/>
    <lineage>
        <taxon>Bacteria</taxon>
        <taxon>Bacillati</taxon>
        <taxon>Actinomycetota</taxon>
        <taxon>Actinomycetes</taxon>
        <taxon>Streptosporangiales</taxon>
        <taxon>Streptosporangiaceae</taxon>
        <taxon>Streptosporangium</taxon>
    </lineage>
</organism>
<keyword evidence="6" id="KW-0472">Membrane</keyword>
<evidence type="ECO:0000256" key="8">
    <source>
        <dbReference type="ARBA" id="ARBA00047624"/>
    </source>
</evidence>
<evidence type="ECO:0000256" key="6">
    <source>
        <dbReference type="ARBA" id="ARBA00023136"/>
    </source>
</evidence>
<dbReference type="Pfam" id="PF00005">
    <property type="entry name" value="ABC_tran"/>
    <property type="match status" value="1"/>
</dbReference>
<keyword evidence="3" id="KW-1003">Cell membrane</keyword>
<gene>
    <name evidence="10" type="ORF">CA984_04190</name>
</gene>
<dbReference type="PROSITE" id="PS50893">
    <property type="entry name" value="ABC_TRANSPORTER_2"/>
    <property type="match status" value="1"/>
</dbReference>
<comment type="subcellular location">
    <subcellularLocation>
        <location evidence="1">Cell membrane</location>
        <topology evidence="1">Peripheral membrane protein</topology>
    </subcellularLocation>
</comment>
<protein>
    <recommendedName>
        <fullName evidence="7">ABC-type polar-amino-acid transporter</fullName>
        <ecNumber evidence="7">7.4.2.1</ecNumber>
    </recommendedName>
</protein>
<evidence type="ECO:0000256" key="1">
    <source>
        <dbReference type="ARBA" id="ARBA00004202"/>
    </source>
</evidence>
<dbReference type="FunFam" id="3.40.50.300:FF:000020">
    <property type="entry name" value="Amino acid ABC transporter ATP-binding component"/>
    <property type="match status" value="1"/>
</dbReference>
<evidence type="ECO:0000256" key="4">
    <source>
        <dbReference type="ARBA" id="ARBA00022741"/>
    </source>
</evidence>
<evidence type="ECO:0000259" key="9">
    <source>
        <dbReference type="PROSITE" id="PS50893"/>
    </source>
</evidence>
<dbReference type="Gene3D" id="3.40.50.300">
    <property type="entry name" value="P-loop containing nucleotide triphosphate hydrolases"/>
    <property type="match status" value="1"/>
</dbReference>
<name>A0A243RVB0_9ACTN</name>
<dbReference type="InterPro" id="IPR050086">
    <property type="entry name" value="MetN_ABC_transporter-like"/>
</dbReference>
<dbReference type="PIRSF" id="PIRSF039085">
    <property type="entry name" value="ABC_ATPase_HisP"/>
    <property type="match status" value="1"/>
</dbReference>
<evidence type="ECO:0000256" key="2">
    <source>
        <dbReference type="ARBA" id="ARBA00022448"/>
    </source>
</evidence>
<dbReference type="RefSeq" id="WP_086568323.1">
    <property type="nucleotide sequence ID" value="NZ_NGFP01000011.1"/>
</dbReference>
<feature type="domain" description="ABC transporter" evidence="9">
    <location>
        <begin position="7"/>
        <end position="249"/>
    </location>
</feature>
<dbReference type="GO" id="GO:0005886">
    <property type="term" value="C:plasma membrane"/>
    <property type="evidence" value="ECO:0007669"/>
    <property type="project" value="UniProtKB-SubCell"/>
</dbReference>
<dbReference type="InterPro" id="IPR030679">
    <property type="entry name" value="ABC_ATPase_HisP-typ"/>
</dbReference>
<dbReference type="SMART" id="SM00382">
    <property type="entry name" value="AAA"/>
    <property type="match status" value="1"/>
</dbReference>
<dbReference type="InterPro" id="IPR017871">
    <property type="entry name" value="ABC_transporter-like_CS"/>
</dbReference>
<proteinExistence type="predicted"/>
<comment type="catalytic activity">
    <reaction evidence="8">
        <text>a polar amino acid(out) + ATP + H2O = a polar amino acid(in) + ADP + phosphate + H(+)</text>
        <dbReference type="Rhea" id="RHEA:14673"/>
        <dbReference type="ChEBI" id="CHEBI:15377"/>
        <dbReference type="ChEBI" id="CHEBI:15378"/>
        <dbReference type="ChEBI" id="CHEBI:30616"/>
        <dbReference type="ChEBI" id="CHEBI:43474"/>
        <dbReference type="ChEBI" id="CHEBI:62031"/>
        <dbReference type="ChEBI" id="CHEBI:456216"/>
        <dbReference type="EC" id="7.4.2.1"/>
    </reaction>
    <physiologicalReaction direction="left-to-right" evidence="8">
        <dbReference type="Rhea" id="RHEA:14674"/>
    </physiologicalReaction>
</comment>
<reference evidence="10 11" key="1">
    <citation type="submission" date="2017-05" db="EMBL/GenBank/DDBJ databases">
        <title>Biotechnological potential of actinobacteria isolated from South African environments.</title>
        <authorList>
            <person name="Le Roes-Hill M."/>
            <person name="Prins A."/>
            <person name="Durrell K.A."/>
        </authorList>
    </citation>
    <scope>NUCLEOTIDE SEQUENCE [LARGE SCALE GENOMIC DNA]</scope>
    <source>
        <strain evidence="10">M26</strain>
    </source>
</reference>
<keyword evidence="2" id="KW-0813">Transport</keyword>
<keyword evidence="11" id="KW-1185">Reference proteome</keyword>
<dbReference type="InterPro" id="IPR027417">
    <property type="entry name" value="P-loop_NTPase"/>
</dbReference>
<keyword evidence="4" id="KW-0547">Nucleotide-binding</keyword>
<evidence type="ECO:0000256" key="7">
    <source>
        <dbReference type="ARBA" id="ARBA00038850"/>
    </source>
</evidence>
<dbReference type="GO" id="GO:0016887">
    <property type="term" value="F:ATP hydrolysis activity"/>
    <property type="evidence" value="ECO:0007669"/>
    <property type="project" value="InterPro"/>
</dbReference>
<keyword evidence="5 10" id="KW-0067">ATP-binding</keyword>
<dbReference type="GO" id="GO:0015426">
    <property type="term" value="F:ATPase-coupled polar amino acid-transporter activity"/>
    <property type="evidence" value="ECO:0007669"/>
    <property type="project" value="UniProtKB-EC"/>
</dbReference>
<sequence length="266" mass="29273">MTRTVAIDARGLHKRFGELEVLRSVDLTVHSGEVVVIMGPSGSGKTTLLRCLNLLEEPDAGSVTVHGRTVDCSSARHGRARNRLIRDIRTRTAMVFQHLNLFPHMTALENVIEGPISVRRLPRSYAVEAGERLLAHVGLADKRDEYPARLSGGQKQRVAIARALAMEPEVILFDEPTSALDPELGAEVLQTMKDLAAYGMTMVIITHEIAFAREVADRVAFMDAGYILEEQRPNVFFNNPATPRARAFLRLMADTDGPPPGLEKTG</sequence>
<dbReference type="GO" id="GO:0005524">
    <property type="term" value="F:ATP binding"/>
    <property type="evidence" value="ECO:0007669"/>
    <property type="project" value="UniProtKB-KW"/>
</dbReference>
<dbReference type="PROSITE" id="PS00211">
    <property type="entry name" value="ABC_TRANSPORTER_1"/>
    <property type="match status" value="1"/>
</dbReference>
<dbReference type="Proteomes" id="UP000194761">
    <property type="component" value="Unassembled WGS sequence"/>
</dbReference>
<evidence type="ECO:0000313" key="11">
    <source>
        <dbReference type="Proteomes" id="UP000194761"/>
    </source>
</evidence>
<dbReference type="PANTHER" id="PTHR43166:SF35">
    <property type="entry name" value="L-CYSTINE IMPORT ATP-BINDING PROTEIN TCYN"/>
    <property type="match status" value="1"/>
</dbReference>
<comment type="caution">
    <text evidence="10">The sequence shown here is derived from an EMBL/GenBank/DDBJ whole genome shotgun (WGS) entry which is preliminary data.</text>
</comment>
<evidence type="ECO:0000313" key="10">
    <source>
        <dbReference type="EMBL" id="OUC99112.1"/>
    </source>
</evidence>
<evidence type="ECO:0000256" key="3">
    <source>
        <dbReference type="ARBA" id="ARBA00022475"/>
    </source>
</evidence>